<dbReference type="PANTHER" id="PTHR12110">
    <property type="entry name" value="HYDROXYPYRUVATE ISOMERASE"/>
    <property type="match status" value="1"/>
</dbReference>
<feature type="domain" description="Xylose isomerase-like TIM barrel" evidence="1">
    <location>
        <begin position="41"/>
        <end position="281"/>
    </location>
</feature>
<name>A0A7X3CUP0_9BACL</name>
<sequence>MRQSLHDFMRVGIVQFMVFPQSKSSEHYVRTISTIIEDEFFDAIEITSAPDPETADQVKQLLQSSGVTVGFSAHPVLLGNQGNLNAMQDEERKRSIELVKGAIDQAYHLGAANLALMSGKDPGPACRERSVGYFIESIQDICNYARSKGDLEILLEPFDHQTDFRCLIGPSELAVEVAQEVRKVDPTFGLMVDLSHLPMLGESPSEALTATRDYLKHAHMGNCLIRNSNDPLYGDKHPRFGYPDSEIGISELAEYLRALLDIGYLQEGRNRTLSFEIKPAPGESSEVLIAQAKRTLRAAWQQV</sequence>
<dbReference type="Gene3D" id="3.20.20.150">
    <property type="entry name" value="Divalent-metal-dependent TIM barrel enzymes"/>
    <property type="match status" value="1"/>
</dbReference>
<keyword evidence="3" id="KW-1185">Reference proteome</keyword>
<dbReference type="InterPro" id="IPR050312">
    <property type="entry name" value="IolE/XylAMocC-like"/>
</dbReference>
<reference evidence="2 3" key="1">
    <citation type="submission" date="2019-11" db="EMBL/GenBank/DDBJ databases">
        <title>Draft genome sequences of five Paenibacillus species of dairy origin.</title>
        <authorList>
            <person name="Olajide A.M."/>
            <person name="Chen S."/>
            <person name="Lapointe G."/>
        </authorList>
    </citation>
    <scope>NUCLEOTIDE SEQUENCE [LARGE SCALE GENOMIC DNA]</scope>
    <source>
        <strain evidence="2 3">2CS3</strain>
    </source>
</reference>
<dbReference type="AlphaFoldDB" id="A0A7X3CUP0"/>
<comment type="caution">
    <text evidence="2">The sequence shown here is derived from an EMBL/GenBank/DDBJ whole genome shotgun (WGS) entry which is preliminary data.</text>
</comment>
<organism evidence="2 3">
    <name type="scientific">Paenibacillus validus</name>
    <dbReference type="NCBI Taxonomy" id="44253"/>
    <lineage>
        <taxon>Bacteria</taxon>
        <taxon>Bacillati</taxon>
        <taxon>Bacillota</taxon>
        <taxon>Bacilli</taxon>
        <taxon>Bacillales</taxon>
        <taxon>Paenibacillaceae</taxon>
        <taxon>Paenibacillus</taxon>
    </lineage>
</organism>
<evidence type="ECO:0000313" key="2">
    <source>
        <dbReference type="EMBL" id="MUG72339.1"/>
    </source>
</evidence>
<dbReference type="EMBL" id="WNZX01000014">
    <property type="protein sequence ID" value="MUG72339.1"/>
    <property type="molecule type" value="Genomic_DNA"/>
</dbReference>
<dbReference type="Pfam" id="PF01261">
    <property type="entry name" value="AP_endonuc_2"/>
    <property type="match status" value="1"/>
</dbReference>
<dbReference type="SUPFAM" id="SSF51658">
    <property type="entry name" value="Xylose isomerase-like"/>
    <property type="match status" value="1"/>
</dbReference>
<protein>
    <submittedName>
        <fullName evidence="2">TIM barrel protein</fullName>
    </submittedName>
</protein>
<accession>A0A7X3CUP0</accession>
<evidence type="ECO:0000313" key="3">
    <source>
        <dbReference type="Proteomes" id="UP000450917"/>
    </source>
</evidence>
<proteinExistence type="predicted"/>
<dbReference type="InterPro" id="IPR036237">
    <property type="entry name" value="Xyl_isomerase-like_sf"/>
</dbReference>
<dbReference type="RefSeq" id="WP_127608381.1">
    <property type="nucleotide sequence ID" value="NZ_JARTHJ010000002.1"/>
</dbReference>
<evidence type="ECO:0000259" key="1">
    <source>
        <dbReference type="Pfam" id="PF01261"/>
    </source>
</evidence>
<gene>
    <name evidence="2" type="ORF">GNP93_16835</name>
</gene>
<dbReference type="InterPro" id="IPR013022">
    <property type="entry name" value="Xyl_isomerase-like_TIM-brl"/>
</dbReference>
<dbReference type="Proteomes" id="UP000450917">
    <property type="component" value="Unassembled WGS sequence"/>
</dbReference>